<reference evidence="2" key="1">
    <citation type="journal article" date="2023" name="Mol. Phylogenet. Evol.">
        <title>Genome-scale phylogeny and comparative genomics of the fungal order Sordariales.</title>
        <authorList>
            <person name="Hensen N."/>
            <person name="Bonometti L."/>
            <person name="Westerberg I."/>
            <person name="Brannstrom I.O."/>
            <person name="Guillou S."/>
            <person name="Cros-Aarteil S."/>
            <person name="Calhoun S."/>
            <person name="Haridas S."/>
            <person name="Kuo A."/>
            <person name="Mondo S."/>
            <person name="Pangilinan J."/>
            <person name="Riley R."/>
            <person name="LaButti K."/>
            <person name="Andreopoulos B."/>
            <person name="Lipzen A."/>
            <person name="Chen C."/>
            <person name="Yan M."/>
            <person name="Daum C."/>
            <person name="Ng V."/>
            <person name="Clum A."/>
            <person name="Steindorff A."/>
            <person name="Ohm R.A."/>
            <person name="Martin F."/>
            <person name="Silar P."/>
            <person name="Natvig D.O."/>
            <person name="Lalanne C."/>
            <person name="Gautier V."/>
            <person name="Ament-Velasquez S.L."/>
            <person name="Kruys A."/>
            <person name="Hutchinson M.I."/>
            <person name="Powell A.J."/>
            <person name="Barry K."/>
            <person name="Miller A.N."/>
            <person name="Grigoriev I.V."/>
            <person name="Debuchy R."/>
            <person name="Gladieux P."/>
            <person name="Hiltunen Thoren M."/>
            <person name="Johannesson H."/>
        </authorList>
    </citation>
    <scope>NUCLEOTIDE SEQUENCE</scope>
    <source>
        <strain evidence="2">PSN293</strain>
    </source>
</reference>
<dbReference type="EMBL" id="MU858409">
    <property type="protein sequence ID" value="KAK4206454.1"/>
    <property type="molecule type" value="Genomic_DNA"/>
</dbReference>
<evidence type="ECO:0000256" key="1">
    <source>
        <dbReference type="SAM" id="MobiDB-lite"/>
    </source>
</evidence>
<reference evidence="2" key="2">
    <citation type="submission" date="2023-05" db="EMBL/GenBank/DDBJ databases">
        <authorList>
            <consortium name="Lawrence Berkeley National Laboratory"/>
            <person name="Steindorff A."/>
            <person name="Hensen N."/>
            <person name="Bonometti L."/>
            <person name="Westerberg I."/>
            <person name="Brannstrom I.O."/>
            <person name="Guillou S."/>
            <person name="Cros-Aarteil S."/>
            <person name="Calhoun S."/>
            <person name="Haridas S."/>
            <person name="Kuo A."/>
            <person name="Mondo S."/>
            <person name="Pangilinan J."/>
            <person name="Riley R."/>
            <person name="Labutti K."/>
            <person name="Andreopoulos B."/>
            <person name="Lipzen A."/>
            <person name="Chen C."/>
            <person name="Yanf M."/>
            <person name="Daum C."/>
            <person name="Ng V."/>
            <person name="Clum A."/>
            <person name="Ohm R."/>
            <person name="Martin F."/>
            <person name="Silar P."/>
            <person name="Natvig D."/>
            <person name="Lalanne C."/>
            <person name="Gautier V."/>
            <person name="Ament-Velasquez S.L."/>
            <person name="Kruys A."/>
            <person name="Hutchinson M.I."/>
            <person name="Powell A.J."/>
            <person name="Barry K."/>
            <person name="Miller A.N."/>
            <person name="Grigoriev I.V."/>
            <person name="Debuchy R."/>
            <person name="Gladieux P."/>
            <person name="Thoren M.H."/>
            <person name="Johannesson H."/>
        </authorList>
    </citation>
    <scope>NUCLEOTIDE SEQUENCE</scope>
    <source>
        <strain evidence="2">PSN293</strain>
    </source>
</reference>
<gene>
    <name evidence="2" type="ORF">QBC37DRAFT_407105</name>
</gene>
<feature type="compositionally biased region" description="Polar residues" evidence="1">
    <location>
        <begin position="435"/>
        <end position="457"/>
    </location>
</feature>
<accession>A0AAN7B151</accession>
<sequence length="653" mass="71657">MASSHHDWKRNPAPQALLNPWAKWVKRNVNEKPVKKGVRFQRELQQYISSPAPGESRYPTTSTYTRHERPESQSTAPDNLLPLLSRDDKNYLIGQKLSPLLSQDQQRRLLRDALEAGKLPPGTKANVSANCTCPDIVADIQTMIRAEFDHGLSQAQGMVAPPANNVFVINQGFEKPLPGLPYGPGGHEMVKNAEVYFSTSSDITHAIPRKPVGSPPPVHVSQQKLELTSLQFPKPGIEPFLHCAPCQSDHPTRFFSPAQRRMPPGLRKCIAREGYVRLCAHKVVTWGLVEACLLKGLESQDMDQQDTFTFRCQHASHPRAPEAIIYSSFPAPDDYESDNTFGRVVLRWPATQPTCRAPFSLPGELPADDMYHQESLSGLPEDGSFQPSKNVICPGPPKRVSPKPSVPQQGSLHVPGLQIHRPQSSPRPDSRCSYRASSDISSSNPRTSYSSFNTSMGSPGWPRPPESAMTDHVYDHHSHPSTDTLTSARRTPNPHSWGASAAPQTPAFPNPTSGNEAHVRQDEMTIKAVDISSLEIDDDLLVASQTQPVSPMTESDNFSYTNPAEPSIVSASPSPSPILRQTSSAGAGRTRINPSAEWFAAVHPDSYSLDKWAKEGLFGLRWCSEAECKSYVGLGAHSRAAGVHRVCRGGVCL</sequence>
<name>A0AAN7B151_9PEZI</name>
<organism evidence="2 3">
    <name type="scientific">Rhypophila decipiens</name>
    <dbReference type="NCBI Taxonomy" id="261697"/>
    <lineage>
        <taxon>Eukaryota</taxon>
        <taxon>Fungi</taxon>
        <taxon>Dikarya</taxon>
        <taxon>Ascomycota</taxon>
        <taxon>Pezizomycotina</taxon>
        <taxon>Sordariomycetes</taxon>
        <taxon>Sordariomycetidae</taxon>
        <taxon>Sordariales</taxon>
        <taxon>Naviculisporaceae</taxon>
        <taxon>Rhypophila</taxon>
    </lineage>
</organism>
<keyword evidence="3" id="KW-1185">Reference proteome</keyword>
<dbReference type="AlphaFoldDB" id="A0AAN7B151"/>
<protein>
    <submittedName>
        <fullName evidence="2">Uncharacterized protein</fullName>
    </submittedName>
</protein>
<feature type="region of interest" description="Disordered" evidence="1">
    <location>
        <begin position="46"/>
        <end position="80"/>
    </location>
</feature>
<comment type="caution">
    <text evidence="2">The sequence shown here is derived from an EMBL/GenBank/DDBJ whole genome shotgun (WGS) entry which is preliminary data.</text>
</comment>
<proteinExistence type="predicted"/>
<dbReference type="Proteomes" id="UP001301769">
    <property type="component" value="Unassembled WGS sequence"/>
</dbReference>
<feature type="compositionally biased region" description="Polar residues" evidence="1">
    <location>
        <begin position="481"/>
        <end position="494"/>
    </location>
</feature>
<feature type="region of interest" description="Disordered" evidence="1">
    <location>
        <begin position="566"/>
        <end position="588"/>
    </location>
</feature>
<evidence type="ECO:0000313" key="3">
    <source>
        <dbReference type="Proteomes" id="UP001301769"/>
    </source>
</evidence>
<feature type="region of interest" description="Disordered" evidence="1">
    <location>
        <begin position="374"/>
        <end position="517"/>
    </location>
</feature>
<evidence type="ECO:0000313" key="2">
    <source>
        <dbReference type="EMBL" id="KAK4206454.1"/>
    </source>
</evidence>